<gene>
    <name evidence="1" type="ORF">F383_25917</name>
</gene>
<accession>A0A0B0P642</accession>
<keyword evidence="2" id="KW-1185">Reference proteome</keyword>
<sequence length="37" mass="4282">MAGLWLRCVICDYVQDHSFTMAWLVINGLKILKLINC</sequence>
<dbReference type="AlphaFoldDB" id="A0A0B0P642"/>
<reference evidence="2" key="1">
    <citation type="submission" date="2014-09" db="EMBL/GenBank/DDBJ databases">
        <authorList>
            <person name="Mudge J."/>
            <person name="Ramaraj T."/>
            <person name="Lindquist I.E."/>
            <person name="Bharti A.K."/>
            <person name="Sundararajan A."/>
            <person name="Cameron C.T."/>
            <person name="Woodward J.E."/>
            <person name="May G.D."/>
            <person name="Brubaker C."/>
            <person name="Broadhvest J."/>
            <person name="Wilkins T.A."/>
        </authorList>
    </citation>
    <scope>NUCLEOTIDE SEQUENCE</scope>
    <source>
        <strain evidence="2">cv. AKA8401</strain>
    </source>
</reference>
<name>A0A0B0P642_GOSAR</name>
<protein>
    <submittedName>
        <fullName evidence="1">Uncharacterized protein</fullName>
    </submittedName>
</protein>
<evidence type="ECO:0000313" key="2">
    <source>
        <dbReference type="Proteomes" id="UP000032142"/>
    </source>
</evidence>
<proteinExistence type="predicted"/>
<evidence type="ECO:0000313" key="1">
    <source>
        <dbReference type="EMBL" id="KHG20337.1"/>
    </source>
</evidence>
<dbReference type="EMBL" id="KN415474">
    <property type="protein sequence ID" value="KHG20337.1"/>
    <property type="molecule type" value="Genomic_DNA"/>
</dbReference>
<dbReference type="Proteomes" id="UP000032142">
    <property type="component" value="Unassembled WGS sequence"/>
</dbReference>
<organism evidence="1 2">
    <name type="scientific">Gossypium arboreum</name>
    <name type="common">Tree cotton</name>
    <name type="synonym">Gossypium nanking</name>
    <dbReference type="NCBI Taxonomy" id="29729"/>
    <lineage>
        <taxon>Eukaryota</taxon>
        <taxon>Viridiplantae</taxon>
        <taxon>Streptophyta</taxon>
        <taxon>Embryophyta</taxon>
        <taxon>Tracheophyta</taxon>
        <taxon>Spermatophyta</taxon>
        <taxon>Magnoliopsida</taxon>
        <taxon>eudicotyledons</taxon>
        <taxon>Gunneridae</taxon>
        <taxon>Pentapetalae</taxon>
        <taxon>rosids</taxon>
        <taxon>malvids</taxon>
        <taxon>Malvales</taxon>
        <taxon>Malvaceae</taxon>
        <taxon>Malvoideae</taxon>
        <taxon>Gossypium</taxon>
    </lineage>
</organism>